<proteinExistence type="inferred from homology"/>
<keyword evidence="10" id="KW-1185">Reference proteome</keyword>
<dbReference type="GO" id="GO:0008718">
    <property type="term" value="F:D-amino-acid dehydrogenase activity"/>
    <property type="evidence" value="ECO:0007669"/>
    <property type="project" value="UniProtKB-UniRule"/>
</dbReference>
<evidence type="ECO:0000313" key="10">
    <source>
        <dbReference type="Proteomes" id="UP000183447"/>
    </source>
</evidence>
<evidence type="ECO:0000256" key="2">
    <source>
        <dbReference type="ARBA" id="ARBA00009410"/>
    </source>
</evidence>
<evidence type="ECO:0000256" key="4">
    <source>
        <dbReference type="ARBA" id="ARBA00022827"/>
    </source>
</evidence>
<comment type="catalytic activity">
    <reaction evidence="6 7">
        <text>a D-alpha-amino acid + A + H2O = a 2-oxocarboxylate + AH2 + NH4(+)</text>
        <dbReference type="Rhea" id="RHEA:18125"/>
        <dbReference type="ChEBI" id="CHEBI:13193"/>
        <dbReference type="ChEBI" id="CHEBI:15377"/>
        <dbReference type="ChEBI" id="CHEBI:17499"/>
        <dbReference type="ChEBI" id="CHEBI:28938"/>
        <dbReference type="ChEBI" id="CHEBI:35179"/>
        <dbReference type="ChEBI" id="CHEBI:59871"/>
    </reaction>
</comment>
<dbReference type="GO" id="GO:0005737">
    <property type="term" value="C:cytoplasm"/>
    <property type="evidence" value="ECO:0007669"/>
    <property type="project" value="TreeGrafter"/>
</dbReference>
<dbReference type="EMBL" id="FPKU01000003">
    <property type="protein sequence ID" value="SFZ86284.1"/>
    <property type="molecule type" value="Genomic_DNA"/>
</dbReference>
<dbReference type="Gene3D" id="3.30.9.10">
    <property type="entry name" value="D-Amino Acid Oxidase, subunit A, domain 2"/>
    <property type="match status" value="1"/>
</dbReference>
<dbReference type="STRING" id="665118.SAMN02983003_3464"/>
<dbReference type="InterPro" id="IPR006076">
    <property type="entry name" value="FAD-dep_OxRdtase"/>
</dbReference>
<dbReference type="HAMAP" id="MF_01202">
    <property type="entry name" value="DadA"/>
    <property type="match status" value="1"/>
</dbReference>
<comment type="cofactor">
    <cofactor evidence="1 7">
        <name>FAD</name>
        <dbReference type="ChEBI" id="CHEBI:57692"/>
    </cofactor>
</comment>
<dbReference type="SUPFAM" id="SSF51905">
    <property type="entry name" value="FAD/NAD(P)-binding domain"/>
    <property type="match status" value="1"/>
</dbReference>
<dbReference type="RefSeq" id="WP_072345747.1">
    <property type="nucleotide sequence ID" value="NZ_FPKU01000003.1"/>
</dbReference>
<comment type="similarity">
    <text evidence="2 7">Belongs to the DadA oxidoreductase family.</text>
</comment>
<gene>
    <name evidence="7" type="primary">dadA</name>
    <name evidence="9" type="ORF">SAMN02983003_3464</name>
</gene>
<dbReference type="Proteomes" id="UP000183447">
    <property type="component" value="Unassembled WGS sequence"/>
</dbReference>
<dbReference type="PANTHER" id="PTHR13847">
    <property type="entry name" value="SARCOSINE DEHYDROGENASE-RELATED"/>
    <property type="match status" value="1"/>
</dbReference>
<keyword evidence="5 7" id="KW-0560">Oxidoreductase</keyword>
<accession>A0A1K2I3F2</accession>
<protein>
    <recommendedName>
        <fullName evidence="7">D-amino acid dehydrogenase</fullName>
        <ecNumber evidence="7">1.4.99.-</ecNumber>
    </recommendedName>
</protein>
<feature type="binding site" evidence="7">
    <location>
        <begin position="3"/>
        <end position="17"/>
    </location>
    <ligand>
        <name>FAD</name>
        <dbReference type="ChEBI" id="CHEBI:57692"/>
    </ligand>
</feature>
<comment type="function">
    <text evidence="7">Oxidative deamination of D-amino acids.</text>
</comment>
<dbReference type="Gene3D" id="3.50.50.60">
    <property type="entry name" value="FAD/NAD(P)-binding domain"/>
    <property type="match status" value="2"/>
</dbReference>
<dbReference type="GO" id="GO:0055130">
    <property type="term" value="P:D-alanine catabolic process"/>
    <property type="evidence" value="ECO:0007669"/>
    <property type="project" value="TreeGrafter"/>
</dbReference>
<dbReference type="AlphaFoldDB" id="A0A1K2I3F2"/>
<evidence type="ECO:0000256" key="5">
    <source>
        <dbReference type="ARBA" id="ARBA00023002"/>
    </source>
</evidence>
<evidence type="ECO:0000256" key="6">
    <source>
        <dbReference type="ARBA" id="ARBA00047884"/>
    </source>
</evidence>
<reference evidence="9 10" key="1">
    <citation type="submission" date="2016-11" db="EMBL/GenBank/DDBJ databases">
        <authorList>
            <person name="Jaros S."/>
            <person name="Januszkiewicz K."/>
            <person name="Wedrychowicz H."/>
        </authorList>
    </citation>
    <scope>NUCLEOTIDE SEQUENCE [LARGE SCALE GENOMIC DNA]</scope>
    <source>
        <strain evidence="9 10">ATCC 23634</strain>
    </source>
</reference>
<dbReference type="GO" id="GO:0005886">
    <property type="term" value="C:plasma membrane"/>
    <property type="evidence" value="ECO:0007669"/>
    <property type="project" value="TreeGrafter"/>
</dbReference>
<evidence type="ECO:0000259" key="8">
    <source>
        <dbReference type="Pfam" id="PF01266"/>
    </source>
</evidence>
<evidence type="ECO:0000256" key="3">
    <source>
        <dbReference type="ARBA" id="ARBA00022630"/>
    </source>
</evidence>
<sequence length="416" mass="44835">MNILILGSGVVGVTSAWYLAQAGHAVTVIDRQPGPGLETSFANAGEVSFGYASPWAGPGIPLKALRWLTMEDGPLLIRPRLDPAMMRWGLQLLANCTHAAYERNKGRMVRLAEYSRLNLRDLRSQTGIAYDQRMQGTVQLFRTQKQLDHAEEDIAVLREAGVPFEVLDPRGAIAAEPGLATARAPFVGALRLPNDETGDCKMFTERLADLCAEDGVSFRYNETILGLEQSGGAVTGVRTDRGLTTADIVIVALGSHSPGLVRPLGIDLPVYPVKGYSLTVPIINADVAPVSTVMDETYKVATTRLGDRIRVGGTAELAGYDLTLDPKRRGPLDRSLRDLFPEAGDLSRASFWCGLRPMTPDGTPVIGPTSVRGLYLNTGHGTLGWTLSAGSGKLIADLISGKTPEIEHQDFAISRY</sequence>
<dbReference type="FunFam" id="3.50.50.60:FF:000020">
    <property type="entry name" value="D-amino acid dehydrogenase"/>
    <property type="match status" value="1"/>
</dbReference>
<dbReference type="SUPFAM" id="SSF54373">
    <property type="entry name" value="FAD-linked reductases, C-terminal domain"/>
    <property type="match status" value="1"/>
</dbReference>
<dbReference type="InterPro" id="IPR036188">
    <property type="entry name" value="FAD/NAD-bd_sf"/>
</dbReference>
<dbReference type="OrthoDB" id="9805337at2"/>
<name>A0A1K2I3F2_9HYPH</name>
<dbReference type="InterPro" id="IPR023080">
    <property type="entry name" value="DadA"/>
</dbReference>
<dbReference type="EC" id="1.4.99.-" evidence="7"/>
<keyword evidence="4 7" id="KW-0274">FAD</keyword>
<evidence type="ECO:0000256" key="7">
    <source>
        <dbReference type="HAMAP-Rule" id="MF_01202"/>
    </source>
</evidence>
<evidence type="ECO:0000256" key="1">
    <source>
        <dbReference type="ARBA" id="ARBA00001974"/>
    </source>
</evidence>
<keyword evidence="3 7" id="KW-0285">Flavoprotein</keyword>
<feature type="domain" description="FAD dependent oxidoreductase" evidence="8">
    <location>
        <begin position="3"/>
        <end position="398"/>
    </location>
</feature>
<dbReference type="PANTHER" id="PTHR13847:SF280">
    <property type="entry name" value="D-AMINO ACID DEHYDROGENASE"/>
    <property type="match status" value="1"/>
</dbReference>
<dbReference type="Pfam" id="PF01266">
    <property type="entry name" value="DAO"/>
    <property type="match status" value="1"/>
</dbReference>
<evidence type="ECO:0000313" key="9">
    <source>
        <dbReference type="EMBL" id="SFZ86284.1"/>
    </source>
</evidence>
<dbReference type="NCBIfam" id="NF001933">
    <property type="entry name" value="PRK00711.1"/>
    <property type="match status" value="1"/>
</dbReference>
<organism evidence="9 10">
    <name type="scientific">Devosia enhydra</name>
    <dbReference type="NCBI Taxonomy" id="665118"/>
    <lineage>
        <taxon>Bacteria</taxon>
        <taxon>Pseudomonadati</taxon>
        <taxon>Pseudomonadota</taxon>
        <taxon>Alphaproteobacteria</taxon>
        <taxon>Hyphomicrobiales</taxon>
        <taxon>Devosiaceae</taxon>
        <taxon>Devosia</taxon>
    </lineage>
</organism>